<proteinExistence type="predicted"/>
<organism evidence="1 2">
    <name type="scientific">Flavilitoribacter nigricans (strain ATCC 23147 / DSM 23189 / NBRC 102662 / NCIMB 1420 / SS-2)</name>
    <name type="common">Lewinella nigricans</name>
    <dbReference type="NCBI Taxonomy" id="1122177"/>
    <lineage>
        <taxon>Bacteria</taxon>
        <taxon>Pseudomonadati</taxon>
        <taxon>Bacteroidota</taxon>
        <taxon>Saprospiria</taxon>
        <taxon>Saprospirales</taxon>
        <taxon>Lewinellaceae</taxon>
        <taxon>Flavilitoribacter</taxon>
    </lineage>
</organism>
<dbReference type="AlphaFoldDB" id="A0A2D0NBE5"/>
<sequence length="118" mass="12826">MNRTNIAFAVLLSLFLGSCGKEEIQTFDCSGLTPTYTENIKSIIDANCATSGCHNATARQNGIDLSTYSLVVSESNRDRFLGSIQQISGYDAMPQGRSKLSDANIQLISCWIENGQPQ</sequence>
<dbReference type="PROSITE" id="PS51257">
    <property type="entry name" value="PROKAR_LIPOPROTEIN"/>
    <property type="match status" value="1"/>
</dbReference>
<keyword evidence="2" id="KW-1185">Reference proteome</keyword>
<reference evidence="1 2" key="1">
    <citation type="submission" date="2017-10" db="EMBL/GenBank/DDBJ databases">
        <title>The draft genome sequence of Lewinella nigricans NBRC 102662.</title>
        <authorList>
            <person name="Wang K."/>
        </authorList>
    </citation>
    <scope>NUCLEOTIDE SEQUENCE [LARGE SCALE GENOMIC DNA]</scope>
    <source>
        <strain evidence="1 2">NBRC 102662</strain>
    </source>
</reference>
<evidence type="ECO:0008006" key="3">
    <source>
        <dbReference type="Google" id="ProtNLM"/>
    </source>
</evidence>
<dbReference type="EMBL" id="PDUD01000023">
    <property type="protein sequence ID" value="PHN05083.1"/>
    <property type="molecule type" value="Genomic_DNA"/>
</dbReference>
<dbReference type="Proteomes" id="UP000223913">
    <property type="component" value="Unassembled WGS sequence"/>
</dbReference>
<gene>
    <name evidence="1" type="ORF">CRP01_18845</name>
</gene>
<evidence type="ECO:0000313" key="2">
    <source>
        <dbReference type="Proteomes" id="UP000223913"/>
    </source>
</evidence>
<accession>A0A2D0NBE5</accession>
<evidence type="ECO:0000313" key="1">
    <source>
        <dbReference type="EMBL" id="PHN05083.1"/>
    </source>
</evidence>
<name>A0A2D0NBE5_FLAN2</name>
<protein>
    <recommendedName>
        <fullName evidence="3">Cytochrome C Planctomycete-type domain-containing protein</fullName>
    </recommendedName>
</protein>
<comment type="caution">
    <text evidence="1">The sequence shown here is derived from an EMBL/GenBank/DDBJ whole genome shotgun (WGS) entry which is preliminary data.</text>
</comment>
<dbReference type="OrthoDB" id="1524066at2"/>
<dbReference type="RefSeq" id="WP_099151630.1">
    <property type="nucleotide sequence ID" value="NZ_PDUD01000023.1"/>
</dbReference>